<dbReference type="Proteomes" id="UP000286947">
    <property type="component" value="Unassembled WGS sequence"/>
</dbReference>
<reference evidence="1 2" key="1">
    <citation type="submission" date="2018-01" db="EMBL/GenBank/DDBJ databases">
        <title>Saezia sanguinis gen. nov., sp. nov., in the order Burkholderiales isolated from human blood.</title>
        <authorList>
            <person name="Medina-Pascual M.J."/>
            <person name="Valdezate S."/>
            <person name="Monzon S."/>
            <person name="Cuesta I."/>
            <person name="Carrasco G."/>
            <person name="Villalon P."/>
            <person name="Saez-Nieto J.A."/>
        </authorList>
    </citation>
    <scope>NUCLEOTIDE SEQUENCE [LARGE SCALE GENOMIC DNA]</scope>
    <source>
        <strain evidence="1 2">CNM695-12</strain>
    </source>
</reference>
<keyword evidence="2" id="KW-1185">Reference proteome</keyword>
<evidence type="ECO:0000313" key="1">
    <source>
        <dbReference type="EMBL" id="RUS66531.1"/>
    </source>
</evidence>
<proteinExistence type="predicted"/>
<sequence length="63" mass="7428">MRNRKNRQNKKIVEVCQRLRARFDTGEHWDLRATGDFCIVPSHWELSDLKKTSKPSTRAGMNN</sequence>
<accession>A0A433SCR7</accession>
<comment type="caution">
    <text evidence="1">The sequence shown here is derived from an EMBL/GenBank/DDBJ whole genome shotgun (WGS) entry which is preliminary data.</text>
</comment>
<dbReference type="EMBL" id="PQSP01000004">
    <property type="protein sequence ID" value="RUS66531.1"/>
    <property type="molecule type" value="Genomic_DNA"/>
</dbReference>
<organism evidence="1 2">
    <name type="scientific">Saezia sanguinis</name>
    <dbReference type="NCBI Taxonomy" id="1965230"/>
    <lineage>
        <taxon>Bacteria</taxon>
        <taxon>Pseudomonadati</taxon>
        <taxon>Pseudomonadota</taxon>
        <taxon>Betaproteobacteria</taxon>
        <taxon>Burkholderiales</taxon>
        <taxon>Saeziaceae</taxon>
        <taxon>Saezia</taxon>
    </lineage>
</organism>
<gene>
    <name evidence="1" type="ORF">CUZ56_01811</name>
</gene>
<evidence type="ECO:0000313" key="2">
    <source>
        <dbReference type="Proteomes" id="UP000286947"/>
    </source>
</evidence>
<protein>
    <submittedName>
        <fullName evidence="1">Uncharacterized protein</fullName>
    </submittedName>
</protein>
<dbReference type="AlphaFoldDB" id="A0A433SCR7"/>
<name>A0A433SCR7_9BURK</name>